<dbReference type="InterPro" id="IPR001471">
    <property type="entry name" value="AP2/ERF_dom"/>
</dbReference>
<evidence type="ECO:0000313" key="11">
    <source>
        <dbReference type="EMBL" id="KAF6173023.1"/>
    </source>
</evidence>
<evidence type="ECO:0000256" key="2">
    <source>
        <dbReference type="ARBA" id="ARBA00022745"/>
    </source>
</evidence>
<dbReference type="PANTHER" id="PTHR31657:SF20">
    <property type="entry name" value="ETHYLENE-RESPONSIVE TRANSCRIPTION FACTOR ERF061"/>
    <property type="match status" value="1"/>
</dbReference>
<evidence type="ECO:0000256" key="4">
    <source>
        <dbReference type="ARBA" id="ARBA00023125"/>
    </source>
</evidence>
<gene>
    <name evidence="11" type="ORF">GIB67_006399</name>
</gene>
<keyword evidence="2" id="KW-0936">Ethylene signaling pathway</keyword>
<evidence type="ECO:0000313" key="12">
    <source>
        <dbReference type="Proteomes" id="UP000541444"/>
    </source>
</evidence>
<evidence type="ECO:0000256" key="6">
    <source>
        <dbReference type="ARBA" id="ARBA00023163"/>
    </source>
</evidence>
<dbReference type="Gene3D" id="3.30.730.10">
    <property type="entry name" value="AP2/ERF domain"/>
    <property type="match status" value="1"/>
</dbReference>
<feature type="domain" description="AP2/ERF" evidence="10">
    <location>
        <begin position="81"/>
        <end position="138"/>
    </location>
</feature>
<proteinExistence type="inferred from homology"/>
<keyword evidence="6" id="KW-0804">Transcription</keyword>
<evidence type="ECO:0000256" key="5">
    <source>
        <dbReference type="ARBA" id="ARBA00023159"/>
    </source>
</evidence>
<feature type="region of interest" description="Disordered" evidence="9">
    <location>
        <begin position="181"/>
        <end position="208"/>
    </location>
</feature>
<evidence type="ECO:0000256" key="9">
    <source>
        <dbReference type="SAM" id="MobiDB-lite"/>
    </source>
</evidence>
<dbReference type="FunFam" id="3.30.730.10:FF:000001">
    <property type="entry name" value="Ethylene-responsive transcription factor 2"/>
    <property type="match status" value="1"/>
</dbReference>
<keyword evidence="3" id="KW-0805">Transcription regulation</keyword>
<comment type="caution">
    <text evidence="11">The sequence shown here is derived from an EMBL/GenBank/DDBJ whole genome shotgun (WGS) entry which is preliminary data.</text>
</comment>
<dbReference type="PRINTS" id="PR00367">
    <property type="entry name" value="ETHRSPELEMNT"/>
</dbReference>
<evidence type="ECO:0000256" key="1">
    <source>
        <dbReference type="ARBA" id="ARBA00004123"/>
    </source>
</evidence>
<protein>
    <recommendedName>
        <fullName evidence="10">AP2/ERF domain-containing protein</fullName>
    </recommendedName>
</protein>
<dbReference type="SMART" id="SM00380">
    <property type="entry name" value="AP2"/>
    <property type="match status" value="1"/>
</dbReference>
<name>A0A7J7P132_9MAGN</name>
<dbReference type="PROSITE" id="PS51032">
    <property type="entry name" value="AP2_ERF"/>
    <property type="match status" value="1"/>
</dbReference>
<comment type="similarity">
    <text evidence="8">Belongs to the AP2/ERF transcription factor family. ERF subfamily.</text>
</comment>
<evidence type="ECO:0000256" key="3">
    <source>
        <dbReference type="ARBA" id="ARBA00023015"/>
    </source>
</evidence>
<dbReference type="Proteomes" id="UP000541444">
    <property type="component" value="Unassembled WGS sequence"/>
</dbReference>
<dbReference type="GO" id="GO:0005634">
    <property type="term" value="C:nucleus"/>
    <property type="evidence" value="ECO:0007669"/>
    <property type="project" value="UniProtKB-SubCell"/>
</dbReference>
<dbReference type="PANTHER" id="PTHR31657">
    <property type="entry name" value="ETHYLENE-RESPONSIVE TRANSCRIPTION FACTOR ERF061"/>
    <property type="match status" value="1"/>
</dbReference>
<sequence length="277" mass="31073">MDTSLTPSSSLSDFILKGELNPLDSIFSQYNNPNNPVAKTTQSPSVSSVYLHQIELLQKFQEKITGSRPARQQLNPVKVKSYRGVRQRQWGKWVAEIRLPQNRARVWLGTYDTAEAAAHAYDRAAYNLRGDYARLNFPSLKDHEIPFGCGEDSTKLRSIRSMVDAKIEATCLRLRKKAKKTCSSSGNSRGEKYLTPVDSRSGSSNREAQMQSLVSDTKWCKEMLLPSSSNDSSFNSSLSSVSMDCLMMNEDDYEIEGCSLTGMPSFDPELIWEVLSN</sequence>
<feature type="compositionally biased region" description="Polar residues" evidence="9">
    <location>
        <begin position="198"/>
        <end position="208"/>
    </location>
</feature>
<dbReference type="GO" id="GO:0000976">
    <property type="term" value="F:transcription cis-regulatory region binding"/>
    <property type="evidence" value="ECO:0007669"/>
    <property type="project" value="UniProtKB-ARBA"/>
</dbReference>
<dbReference type="InterPro" id="IPR016177">
    <property type="entry name" value="DNA-bd_dom_sf"/>
</dbReference>
<evidence type="ECO:0000256" key="8">
    <source>
        <dbReference type="ARBA" id="ARBA00024343"/>
    </source>
</evidence>
<comment type="subcellular location">
    <subcellularLocation>
        <location evidence="1">Nucleus</location>
    </subcellularLocation>
</comment>
<evidence type="ECO:0000256" key="7">
    <source>
        <dbReference type="ARBA" id="ARBA00023242"/>
    </source>
</evidence>
<dbReference type="InterPro" id="IPR036955">
    <property type="entry name" value="AP2/ERF_dom_sf"/>
</dbReference>
<organism evidence="11 12">
    <name type="scientific">Kingdonia uniflora</name>
    <dbReference type="NCBI Taxonomy" id="39325"/>
    <lineage>
        <taxon>Eukaryota</taxon>
        <taxon>Viridiplantae</taxon>
        <taxon>Streptophyta</taxon>
        <taxon>Embryophyta</taxon>
        <taxon>Tracheophyta</taxon>
        <taxon>Spermatophyta</taxon>
        <taxon>Magnoliopsida</taxon>
        <taxon>Ranunculales</taxon>
        <taxon>Circaeasteraceae</taxon>
        <taxon>Kingdonia</taxon>
    </lineage>
</organism>
<dbReference type="GO" id="GO:0009873">
    <property type="term" value="P:ethylene-activated signaling pathway"/>
    <property type="evidence" value="ECO:0007669"/>
    <property type="project" value="UniProtKB-KW"/>
</dbReference>
<accession>A0A7J7P132</accession>
<dbReference type="SUPFAM" id="SSF54171">
    <property type="entry name" value="DNA-binding domain"/>
    <property type="match status" value="1"/>
</dbReference>
<evidence type="ECO:0000259" key="10">
    <source>
        <dbReference type="PROSITE" id="PS51032"/>
    </source>
</evidence>
<keyword evidence="4" id="KW-0238">DNA-binding</keyword>
<dbReference type="GO" id="GO:0003700">
    <property type="term" value="F:DNA-binding transcription factor activity"/>
    <property type="evidence" value="ECO:0007669"/>
    <property type="project" value="InterPro"/>
</dbReference>
<dbReference type="OrthoDB" id="785956at2759"/>
<dbReference type="EMBL" id="JACGCM010000375">
    <property type="protein sequence ID" value="KAF6173023.1"/>
    <property type="molecule type" value="Genomic_DNA"/>
</dbReference>
<keyword evidence="12" id="KW-1185">Reference proteome</keyword>
<dbReference type="AlphaFoldDB" id="A0A7J7P132"/>
<dbReference type="CDD" id="cd00018">
    <property type="entry name" value="AP2"/>
    <property type="match status" value="1"/>
</dbReference>
<dbReference type="Pfam" id="PF00847">
    <property type="entry name" value="AP2"/>
    <property type="match status" value="1"/>
</dbReference>
<keyword evidence="5" id="KW-0010">Activator</keyword>
<dbReference type="InterPro" id="IPR051758">
    <property type="entry name" value="ERF/AP2-like"/>
</dbReference>
<keyword evidence="7" id="KW-0539">Nucleus</keyword>
<reference evidence="11 12" key="1">
    <citation type="journal article" date="2020" name="IScience">
        <title>Genome Sequencing of the Endangered Kingdonia uniflora (Circaeasteraceae, Ranunculales) Reveals Potential Mechanisms of Evolutionary Specialization.</title>
        <authorList>
            <person name="Sun Y."/>
            <person name="Deng T."/>
            <person name="Zhang A."/>
            <person name="Moore M.J."/>
            <person name="Landis J.B."/>
            <person name="Lin N."/>
            <person name="Zhang H."/>
            <person name="Zhang X."/>
            <person name="Huang J."/>
            <person name="Zhang X."/>
            <person name="Sun H."/>
            <person name="Wang H."/>
        </authorList>
    </citation>
    <scope>NUCLEOTIDE SEQUENCE [LARGE SCALE GENOMIC DNA]</scope>
    <source>
        <strain evidence="11">TB1705</strain>
        <tissue evidence="11">Leaf</tissue>
    </source>
</reference>